<dbReference type="Pfam" id="PF19269">
    <property type="entry name" value="Anticodon_2"/>
    <property type="match status" value="1"/>
</dbReference>
<evidence type="ECO:0000256" key="8">
    <source>
        <dbReference type="HAMAP-Rule" id="MF_00022"/>
    </source>
</evidence>
<comment type="subcellular location">
    <subcellularLocation>
        <location evidence="8">Cytoplasm</location>
    </subcellularLocation>
</comment>
<keyword evidence="5 8" id="KW-0067">ATP-binding</keyword>
<dbReference type="HAMAP" id="MF_00022">
    <property type="entry name" value="Glu_tRNA_synth_type1"/>
    <property type="match status" value="1"/>
</dbReference>
<feature type="domain" description="Aminoacyl-tRNA synthetase class I anticodon-binding" evidence="10">
    <location>
        <begin position="335"/>
        <end position="483"/>
    </location>
</feature>
<comment type="function">
    <text evidence="8">Catalyzes the attachment of glutamate to tRNA(Glu) in a two-step reaction: glutamate is first activated by ATP to form Glu-AMP and then transferred to the acceptor end of tRNA(Glu).</text>
</comment>
<gene>
    <name evidence="8 11" type="primary">gltX</name>
    <name evidence="11" type="ORF">SPIRO4BDMA_70087</name>
</gene>
<dbReference type="EMBL" id="FWDO01000007">
    <property type="protein sequence ID" value="SLM19665.1"/>
    <property type="molecule type" value="Genomic_DNA"/>
</dbReference>
<evidence type="ECO:0000256" key="3">
    <source>
        <dbReference type="ARBA" id="ARBA00022598"/>
    </source>
</evidence>
<feature type="binding site" evidence="8">
    <location>
        <position position="255"/>
    </location>
    <ligand>
        <name>ATP</name>
        <dbReference type="ChEBI" id="CHEBI:30616"/>
    </ligand>
</feature>
<dbReference type="GO" id="GO:0005829">
    <property type="term" value="C:cytosol"/>
    <property type="evidence" value="ECO:0007669"/>
    <property type="project" value="TreeGrafter"/>
</dbReference>
<dbReference type="InterPro" id="IPR008925">
    <property type="entry name" value="aa_tRNA-synth_I_cd-bd_sf"/>
</dbReference>
<comment type="subunit">
    <text evidence="8">Monomer.</text>
</comment>
<feature type="short sequence motif" description="'HIGH' region" evidence="8">
    <location>
        <begin position="9"/>
        <end position="19"/>
    </location>
</feature>
<dbReference type="InterPro" id="IPR049940">
    <property type="entry name" value="GluQ/Sye"/>
</dbReference>
<dbReference type="InterPro" id="IPR014729">
    <property type="entry name" value="Rossmann-like_a/b/a_fold"/>
</dbReference>
<dbReference type="InterPro" id="IPR000924">
    <property type="entry name" value="Glu/Gln-tRNA-synth"/>
</dbReference>
<keyword evidence="4 8" id="KW-0547">Nucleotide-binding</keyword>
<dbReference type="GO" id="GO:0000049">
    <property type="term" value="F:tRNA binding"/>
    <property type="evidence" value="ECO:0007669"/>
    <property type="project" value="InterPro"/>
</dbReference>
<dbReference type="GO" id="GO:0006424">
    <property type="term" value="P:glutamyl-tRNA aminoacylation"/>
    <property type="evidence" value="ECO:0007669"/>
    <property type="project" value="UniProtKB-UniRule"/>
</dbReference>
<reference evidence="11" key="1">
    <citation type="submission" date="2017-02" db="EMBL/GenBank/DDBJ databases">
        <authorList>
            <person name="Regsiter A."/>
            <person name="William W."/>
        </authorList>
    </citation>
    <scope>NUCLEOTIDE SEQUENCE</scope>
    <source>
        <strain evidence="11">BdmA 4</strain>
    </source>
</reference>
<evidence type="ECO:0000256" key="6">
    <source>
        <dbReference type="ARBA" id="ARBA00022917"/>
    </source>
</evidence>
<dbReference type="InterPro" id="IPR033910">
    <property type="entry name" value="GluRS_core"/>
</dbReference>
<proteinExistence type="inferred from homology"/>
<comment type="caution">
    <text evidence="8">Lacks conserved residue(s) required for the propagation of feature annotation.</text>
</comment>
<evidence type="ECO:0000256" key="4">
    <source>
        <dbReference type="ARBA" id="ARBA00022741"/>
    </source>
</evidence>
<dbReference type="FunFam" id="3.40.50.620:FF:000045">
    <property type="entry name" value="Glutamate--tRNA ligase, mitochondrial"/>
    <property type="match status" value="1"/>
</dbReference>
<dbReference type="CDD" id="cd00808">
    <property type="entry name" value="GluRS_core"/>
    <property type="match status" value="1"/>
</dbReference>
<dbReference type="PANTHER" id="PTHR43311:SF2">
    <property type="entry name" value="GLUTAMATE--TRNA LIGASE, MITOCHONDRIAL-RELATED"/>
    <property type="match status" value="1"/>
</dbReference>
<evidence type="ECO:0000256" key="1">
    <source>
        <dbReference type="ARBA" id="ARBA00007894"/>
    </source>
</evidence>
<evidence type="ECO:0000259" key="9">
    <source>
        <dbReference type="Pfam" id="PF00749"/>
    </source>
</evidence>
<dbReference type="Gene3D" id="1.10.10.350">
    <property type="match status" value="1"/>
</dbReference>
<dbReference type="InterPro" id="IPR020058">
    <property type="entry name" value="Glu/Gln-tRNA-synth_Ib_cat-dom"/>
</dbReference>
<evidence type="ECO:0000259" key="10">
    <source>
        <dbReference type="Pfam" id="PF19269"/>
    </source>
</evidence>
<keyword evidence="7 8" id="KW-0030">Aminoacyl-tRNA synthetase</keyword>
<accession>A0A3P3XTQ4</accession>
<dbReference type="GO" id="GO:0008270">
    <property type="term" value="F:zinc ion binding"/>
    <property type="evidence" value="ECO:0007669"/>
    <property type="project" value="InterPro"/>
</dbReference>
<dbReference type="GO" id="GO:0005524">
    <property type="term" value="F:ATP binding"/>
    <property type="evidence" value="ECO:0007669"/>
    <property type="project" value="UniProtKB-UniRule"/>
</dbReference>
<dbReference type="GO" id="GO:0004818">
    <property type="term" value="F:glutamate-tRNA ligase activity"/>
    <property type="evidence" value="ECO:0007669"/>
    <property type="project" value="UniProtKB-UniRule"/>
</dbReference>
<feature type="short sequence motif" description="'KMSKS' region" evidence="8">
    <location>
        <begin position="252"/>
        <end position="256"/>
    </location>
</feature>
<evidence type="ECO:0000256" key="2">
    <source>
        <dbReference type="ARBA" id="ARBA00022490"/>
    </source>
</evidence>
<dbReference type="InterPro" id="IPR020751">
    <property type="entry name" value="aa-tRNA-synth_I_codon-bd_sub2"/>
</dbReference>
<dbReference type="Gene3D" id="1.10.8.70">
    <property type="entry name" value="Glutamate-tRNA synthetase, class I, anticodon-binding domain 1"/>
    <property type="match status" value="1"/>
</dbReference>
<evidence type="ECO:0000256" key="5">
    <source>
        <dbReference type="ARBA" id="ARBA00022840"/>
    </source>
</evidence>
<dbReference type="PRINTS" id="PR00987">
    <property type="entry name" value="TRNASYNTHGLU"/>
</dbReference>
<keyword evidence="6 8" id="KW-0648">Protein biosynthesis</keyword>
<dbReference type="EC" id="6.1.1.17" evidence="8"/>
<dbReference type="Pfam" id="PF00749">
    <property type="entry name" value="tRNA-synt_1c"/>
    <property type="match status" value="1"/>
</dbReference>
<dbReference type="NCBIfam" id="TIGR00464">
    <property type="entry name" value="gltX_bact"/>
    <property type="match status" value="1"/>
</dbReference>
<comment type="catalytic activity">
    <reaction evidence="8">
        <text>tRNA(Glu) + L-glutamate + ATP = L-glutamyl-tRNA(Glu) + AMP + diphosphate</text>
        <dbReference type="Rhea" id="RHEA:23540"/>
        <dbReference type="Rhea" id="RHEA-COMP:9663"/>
        <dbReference type="Rhea" id="RHEA-COMP:9680"/>
        <dbReference type="ChEBI" id="CHEBI:29985"/>
        <dbReference type="ChEBI" id="CHEBI:30616"/>
        <dbReference type="ChEBI" id="CHEBI:33019"/>
        <dbReference type="ChEBI" id="CHEBI:78442"/>
        <dbReference type="ChEBI" id="CHEBI:78520"/>
        <dbReference type="ChEBI" id="CHEBI:456215"/>
        <dbReference type="EC" id="6.1.1.17"/>
    </reaction>
</comment>
<dbReference type="Gene3D" id="3.40.50.620">
    <property type="entry name" value="HUPs"/>
    <property type="match status" value="1"/>
</dbReference>
<name>A0A3P3XTQ4_9SPIR</name>
<dbReference type="SUPFAM" id="SSF52374">
    <property type="entry name" value="Nucleotidylyl transferase"/>
    <property type="match status" value="1"/>
</dbReference>
<dbReference type="PANTHER" id="PTHR43311">
    <property type="entry name" value="GLUTAMATE--TRNA LIGASE"/>
    <property type="match status" value="1"/>
</dbReference>
<comment type="similarity">
    <text evidence="1 8">Belongs to the class-I aminoacyl-tRNA synthetase family. Glutamate--tRNA ligase type 1 subfamily.</text>
</comment>
<dbReference type="InterPro" id="IPR045462">
    <property type="entry name" value="aa-tRNA-synth_I_cd-bd"/>
</dbReference>
<organism evidence="11">
    <name type="scientific">uncultured spirochete</name>
    <dbReference type="NCBI Taxonomy" id="156406"/>
    <lineage>
        <taxon>Bacteria</taxon>
        <taxon>Pseudomonadati</taxon>
        <taxon>Spirochaetota</taxon>
        <taxon>Spirochaetia</taxon>
        <taxon>Spirochaetales</taxon>
        <taxon>environmental samples</taxon>
    </lineage>
</organism>
<keyword evidence="3 8" id="KW-0436">Ligase</keyword>
<dbReference type="InterPro" id="IPR004527">
    <property type="entry name" value="Glu-tRNA-ligase_bac/mito"/>
</dbReference>
<keyword evidence="2 8" id="KW-0963">Cytoplasm</keyword>
<feature type="domain" description="Glutamyl/glutaminyl-tRNA synthetase class Ib catalytic" evidence="9">
    <location>
        <begin position="3"/>
        <end position="321"/>
    </location>
</feature>
<sequence length="489" mass="56352">MSVRVRYAPSPTGNQHIGSVRTALINYLFAKSQGGSFILRLEDTDRARYSPEYVQNLYDTFKWLGFYWDEGPDVGGPVGPYVQSERFDLYRKYAEELVKMDKAYYCFCDSERLEKLRQEQIAAKKDEIGYDRHCRSISKEERERNIAEGKSYVIRLKIPLDGTTVFHDSLLGRIEWKNEDISPDPVLLKSDGFPTYHLANVIDDHLMGITHVMRAQEWIPSAPLHKVMYDAFGWKMPELCHLPMVLGQDGHKLSKRHGATAVNEFRKAGYLPEALINYIALLGCSYEDGRDIYSLEELVKLFKIERLNKAPAVFDYQKLEWFNGQYIRQKSDQDLSALVRPYFIEAGLRSKEDPQKDQMELAAMPLVKERLKFLTDAPAIMAYLYKRLELPPVETYLPKKADAHDAAAFLTEDKKILQEFGLDDIPFVEEKFRERAIEIGKKLGDLLMPLRVAITYTRVSPPLFESMKILGLGECLERIEKAIQHLEGA</sequence>
<dbReference type="AlphaFoldDB" id="A0A3P3XTQ4"/>
<evidence type="ECO:0000313" key="11">
    <source>
        <dbReference type="EMBL" id="SLM19665.1"/>
    </source>
</evidence>
<dbReference type="InterPro" id="IPR020752">
    <property type="entry name" value="Glu-tRNA-synth_I_codon-bd_sub1"/>
</dbReference>
<evidence type="ECO:0000256" key="7">
    <source>
        <dbReference type="ARBA" id="ARBA00023146"/>
    </source>
</evidence>
<dbReference type="SUPFAM" id="SSF48163">
    <property type="entry name" value="An anticodon-binding domain of class I aminoacyl-tRNA synthetases"/>
    <property type="match status" value="1"/>
</dbReference>
<protein>
    <recommendedName>
        <fullName evidence="8">Glutamate--tRNA ligase</fullName>
        <ecNumber evidence="8">6.1.1.17</ecNumber>
    </recommendedName>
    <alternativeName>
        <fullName evidence="8">Glutamyl-tRNA synthetase</fullName>
        <shortName evidence="8">GluRS</shortName>
    </alternativeName>
</protein>